<protein>
    <recommendedName>
        <fullName evidence="3 9">T-complex protein 1 subunit delta</fullName>
    </recommendedName>
</protein>
<evidence type="ECO:0000256" key="4">
    <source>
        <dbReference type="ARBA" id="ARBA00022490"/>
    </source>
</evidence>
<dbReference type="InterPro" id="IPR027413">
    <property type="entry name" value="GROEL-like_equatorial_sf"/>
</dbReference>
<evidence type="ECO:0000256" key="5">
    <source>
        <dbReference type="ARBA" id="ARBA00022741"/>
    </source>
</evidence>
<gene>
    <name evidence="12" type="primary">cct-4</name>
    <name evidence="10" type="synonym">CCT4</name>
    <name evidence="10" type="ORF">T4A_9760</name>
    <name evidence="11" type="ORF">T4B_6861</name>
    <name evidence="12" type="ORF">T4C_10663</name>
</gene>
<dbReference type="EMBL" id="JYDS01000123">
    <property type="protein sequence ID" value="KRZ24349.1"/>
    <property type="molecule type" value="Genomic_DNA"/>
</dbReference>
<dbReference type="PROSITE" id="PS00750">
    <property type="entry name" value="TCP1_1"/>
    <property type="match status" value="1"/>
</dbReference>
<dbReference type="SUPFAM" id="SSF52029">
    <property type="entry name" value="GroEL apical domain-like"/>
    <property type="match status" value="1"/>
</dbReference>
<comment type="similarity">
    <text evidence="2 8">Belongs to the TCP-1 chaperonin family.</text>
</comment>
<dbReference type="GO" id="GO:0005524">
    <property type="term" value="F:ATP binding"/>
    <property type="evidence" value="ECO:0007669"/>
    <property type="project" value="UniProtKB-KW"/>
</dbReference>
<dbReference type="GO" id="GO:0051082">
    <property type="term" value="F:unfolded protein binding"/>
    <property type="evidence" value="ECO:0007669"/>
    <property type="project" value="InterPro"/>
</dbReference>
<evidence type="ECO:0000256" key="3">
    <source>
        <dbReference type="ARBA" id="ARBA00016107"/>
    </source>
</evidence>
<dbReference type="NCBIfam" id="NF041082">
    <property type="entry name" value="thermosome_alpha"/>
    <property type="match status" value="1"/>
</dbReference>
<dbReference type="InterPro" id="IPR002194">
    <property type="entry name" value="Chaperonin_TCP-1_CS"/>
</dbReference>
<keyword evidence="5 8" id="KW-0547">Nucleotide-binding</keyword>
<dbReference type="InterPro" id="IPR027409">
    <property type="entry name" value="GroEL-like_apical_dom_sf"/>
</dbReference>
<dbReference type="Proteomes" id="UP000054826">
    <property type="component" value="Unassembled WGS sequence"/>
</dbReference>
<evidence type="ECO:0000313" key="12">
    <source>
        <dbReference type="EMBL" id="KRZ40936.1"/>
    </source>
</evidence>
<evidence type="ECO:0000313" key="13">
    <source>
        <dbReference type="Proteomes" id="UP000054632"/>
    </source>
</evidence>
<dbReference type="Gene3D" id="3.50.7.10">
    <property type="entry name" value="GroEL"/>
    <property type="match status" value="1"/>
</dbReference>
<dbReference type="PRINTS" id="PR00304">
    <property type="entry name" value="TCOMPLEXTCP1"/>
</dbReference>
<keyword evidence="7 8" id="KW-0143">Chaperone</keyword>
<dbReference type="InterPro" id="IPR053374">
    <property type="entry name" value="TCP-1_chaperonin"/>
</dbReference>
<dbReference type="Gene3D" id="3.30.260.10">
    <property type="entry name" value="TCP-1-like chaperonin intermediate domain"/>
    <property type="match status" value="1"/>
</dbReference>
<dbReference type="InterPro" id="IPR012717">
    <property type="entry name" value="Chap_CCT_delta"/>
</dbReference>
<proteinExistence type="inferred from homology"/>
<evidence type="ECO:0000256" key="7">
    <source>
        <dbReference type="ARBA" id="ARBA00023186"/>
    </source>
</evidence>
<evidence type="ECO:0000313" key="14">
    <source>
        <dbReference type="Proteomes" id="UP000054805"/>
    </source>
</evidence>
<dbReference type="AlphaFoldDB" id="A0A0V1K1H4"/>
<dbReference type="GO" id="GO:0005737">
    <property type="term" value="C:cytoplasm"/>
    <property type="evidence" value="ECO:0007669"/>
    <property type="project" value="UniProtKB-SubCell"/>
</dbReference>
<dbReference type="SUPFAM" id="SSF54849">
    <property type="entry name" value="GroEL-intermediate domain like"/>
    <property type="match status" value="1"/>
</dbReference>
<dbReference type="Pfam" id="PF00118">
    <property type="entry name" value="Cpn60_TCP1"/>
    <property type="match status" value="1"/>
</dbReference>
<keyword evidence="4" id="KW-0963">Cytoplasm</keyword>
<evidence type="ECO:0000256" key="1">
    <source>
        <dbReference type="ARBA" id="ARBA00004496"/>
    </source>
</evidence>
<dbReference type="Gene3D" id="1.10.560.10">
    <property type="entry name" value="GroEL-like equatorial domain"/>
    <property type="match status" value="1"/>
</dbReference>
<dbReference type="Proteomes" id="UP000054805">
    <property type="component" value="Unassembled WGS sequence"/>
</dbReference>
<evidence type="ECO:0000256" key="2">
    <source>
        <dbReference type="ARBA" id="ARBA00008020"/>
    </source>
</evidence>
<name>A0A0V1K1H4_TRIPS</name>
<sequence>MASQSKTNQGTFKDATKDREMHNSNIVAAKAVADAIRTSLGPKGMDKMIEQSSGEILISNDGATILNEMHVLHPAAQMLVQLAKAQDIEAGDGTSTVVVIAGQLLEAAGKLYEKVQLMCIVGLHPTLISESFLEATKIAEEVVVGMSKPVDINDNELMQKIAKTSLNSKVVSSHARQLAPMAVEAVKKVAASGEDNASLNLIKVVKKLGGTIEDSYMVNGTVLDTHTVGAPGAPKRMEKAKIGLIQFHISPPKPDMNFEVVLNDYSQMDRQLREERDYILNICKQIKKAGCNVILLQKSILRDAVTELSLHYLAKLKIMVIKDIEREDIRFVMTSLGCRPVASLDHFVPEALGYADLVEEIRLDSGERLIQFTGVQNPGKTASIVLRGSNRLVLDEAERSLHDALAVIRCLYKKKLLICGGGAPEMEVACRLRSLSLEHPGMLSYVFQSFADALEVIPYTLAENAGLRPIETITELRHRHVNGDSAAGVNVRKGCITSMYEENVVQPALVTISALTLASEAVRSILKIDDILRATRDI</sequence>
<organism evidence="12 15">
    <name type="scientific">Trichinella pseudospiralis</name>
    <name type="common">Parasitic roundworm</name>
    <dbReference type="NCBI Taxonomy" id="6337"/>
    <lineage>
        <taxon>Eukaryota</taxon>
        <taxon>Metazoa</taxon>
        <taxon>Ecdysozoa</taxon>
        <taxon>Nematoda</taxon>
        <taxon>Enoplea</taxon>
        <taxon>Dorylaimia</taxon>
        <taxon>Trichinellida</taxon>
        <taxon>Trichinellidae</taxon>
        <taxon>Trichinella</taxon>
    </lineage>
</organism>
<keyword evidence="14" id="KW-1185">Reference proteome</keyword>
<dbReference type="InterPro" id="IPR002423">
    <property type="entry name" value="Cpn60/GroEL/TCP-1"/>
</dbReference>
<dbReference type="GO" id="GO:0140662">
    <property type="term" value="F:ATP-dependent protein folding chaperone"/>
    <property type="evidence" value="ECO:0007669"/>
    <property type="project" value="InterPro"/>
</dbReference>
<dbReference type="PROSITE" id="PS00751">
    <property type="entry name" value="TCP1_2"/>
    <property type="match status" value="1"/>
</dbReference>
<dbReference type="GO" id="GO:0016887">
    <property type="term" value="F:ATP hydrolysis activity"/>
    <property type="evidence" value="ECO:0007669"/>
    <property type="project" value="InterPro"/>
</dbReference>
<keyword evidence="6 8" id="KW-0067">ATP-binding</keyword>
<dbReference type="InterPro" id="IPR027410">
    <property type="entry name" value="TCP-1-like_intermed_sf"/>
</dbReference>
<dbReference type="CDD" id="cd03338">
    <property type="entry name" value="TCP1_delta"/>
    <property type="match status" value="1"/>
</dbReference>
<dbReference type="FunFam" id="3.50.7.10:FF:000010">
    <property type="entry name" value="T-complex protein 1 subunit delta"/>
    <property type="match status" value="1"/>
</dbReference>
<reference evidence="13 14" key="1">
    <citation type="submission" date="2015-01" db="EMBL/GenBank/DDBJ databases">
        <title>Evolution of Trichinella species and genotypes.</title>
        <authorList>
            <person name="Korhonen P.K."/>
            <person name="Edoardo P."/>
            <person name="Giuseppe L.R."/>
            <person name="Gasser R.B."/>
        </authorList>
    </citation>
    <scope>NUCLEOTIDE SEQUENCE [LARGE SCALE GENOMIC DNA]</scope>
    <source>
        <strain evidence="10">ISS13</strain>
        <strain evidence="12">ISS176</strain>
        <strain evidence="11">ISS588</strain>
    </source>
</reference>
<evidence type="ECO:0000313" key="10">
    <source>
        <dbReference type="EMBL" id="KRY75344.1"/>
    </source>
</evidence>
<evidence type="ECO:0000256" key="6">
    <source>
        <dbReference type="ARBA" id="ARBA00022840"/>
    </source>
</evidence>
<dbReference type="NCBIfam" id="NF041083">
    <property type="entry name" value="thermosome_beta"/>
    <property type="match status" value="1"/>
</dbReference>
<comment type="subcellular location">
    <subcellularLocation>
        <location evidence="1">Cytoplasm</location>
    </subcellularLocation>
</comment>
<dbReference type="PROSITE" id="PS00995">
    <property type="entry name" value="TCP1_3"/>
    <property type="match status" value="1"/>
</dbReference>
<accession>A0A0V1K1H4</accession>
<evidence type="ECO:0000256" key="8">
    <source>
        <dbReference type="RuleBase" id="RU004187"/>
    </source>
</evidence>
<evidence type="ECO:0000313" key="15">
    <source>
        <dbReference type="Proteomes" id="UP000054826"/>
    </source>
</evidence>
<dbReference type="EMBL" id="JYDV01000023">
    <property type="protein sequence ID" value="KRZ40936.1"/>
    <property type="molecule type" value="Genomic_DNA"/>
</dbReference>
<dbReference type="SUPFAM" id="SSF48592">
    <property type="entry name" value="GroEL equatorial domain-like"/>
    <property type="match status" value="1"/>
</dbReference>
<evidence type="ECO:0000256" key="9">
    <source>
        <dbReference type="RuleBase" id="RU004192"/>
    </source>
</evidence>
<dbReference type="EMBL" id="JYDR01000018">
    <property type="protein sequence ID" value="KRY75344.1"/>
    <property type="molecule type" value="Genomic_DNA"/>
</dbReference>
<dbReference type="NCBIfam" id="TIGR02342">
    <property type="entry name" value="chap_CCT_delta"/>
    <property type="match status" value="1"/>
</dbReference>
<evidence type="ECO:0000313" key="11">
    <source>
        <dbReference type="EMBL" id="KRZ24349.1"/>
    </source>
</evidence>
<comment type="caution">
    <text evidence="12">The sequence shown here is derived from an EMBL/GenBank/DDBJ whole genome shotgun (WGS) entry which is preliminary data.</text>
</comment>
<dbReference type="InterPro" id="IPR017998">
    <property type="entry name" value="Chaperone_TCP-1"/>
</dbReference>
<dbReference type="PANTHER" id="PTHR11353">
    <property type="entry name" value="CHAPERONIN"/>
    <property type="match status" value="1"/>
</dbReference>
<dbReference type="InterPro" id="IPR054827">
    <property type="entry name" value="thermosome_alpha"/>
</dbReference>
<dbReference type="Proteomes" id="UP000054632">
    <property type="component" value="Unassembled WGS sequence"/>
</dbReference>